<accession>A0A8A9WG10</accession>
<gene>
    <name evidence="2" type="primary">orf104</name>
</gene>
<geneLocation type="mitochondrion" evidence="2"/>
<evidence type="ECO:0000313" key="2">
    <source>
        <dbReference type="EMBL" id="QTT58113.1"/>
    </source>
</evidence>
<dbReference type="RefSeq" id="YP_010248834.1">
    <property type="nucleotide sequence ID" value="NC_060329.1"/>
</dbReference>
<dbReference type="SUPFAM" id="SSF64496">
    <property type="entry name" value="DNA-binding domain of intron-encoded endonucleases"/>
    <property type="match status" value="1"/>
</dbReference>
<dbReference type="InterPro" id="IPR003611">
    <property type="entry name" value="NUMOD3"/>
</dbReference>
<dbReference type="SMART" id="SM00496">
    <property type="entry name" value="IENR2"/>
    <property type="match status" value="2"/>
</dbReference>
<organism evidence="2">
    <name type="scientific">Macrophomina phaseolina</name>
    <dbReference type="NCBI Taxonomy" id="35725"/>
    <lineage>
        <taxon>Eukaryota</taxon>
        <taxon>Fungi</taxon>
        <taxon>Dikarya</taxon>
        <taxon>Ascomycota</taxon>
        <taxon>Pezizomycotina</taxon>
        <taxon>Dothideomycetes</taxon>
        <taxon>Dothideomycetes incertae sedis</taxon>
        <taxon>Botryosphaeriales</taxon>
        <taxon>Botryosphaeriaceae</taxon>
        <taxon>Macrophomina</taxon>
    </lineage>
</organism>
<dbReference type="GO" id="GO:0003677">
    <property type="term" value="F:DNA binding"/>
    <property type="evidence" value="ECO:0007669"/>
    <property type="project" value="InterPro"/>
</dbReference>
<keyword evidence="2" id="KW-0496">Mitochondrion</keyword>
<feature type="domain" description="Nuclease associated modular" evidence="1">
    <location>
        <begin position="11"/>
        <end position="27"/>
    </location>
</feature>
<dbReference type="GeneID" id="70588186"/>
<reference evidence="2" key="1">
    <citation type="submission" date="2021-02" db="EMBL/GenBank/DDBJ databases">
        <authorList>
            <person name="Yu H."/>
            <person name="He Y."/>
            <person name="Yang F."/>
        </authorList>
    </citation>
    <scope>NUCLEOTIDE SEQUENCE</scope>
</reference>
<name>A0A8A9WG10_9PEZI</name>
<sequence length="104" mass="11469">MKSLRGFPQEIGFKHSETTKQILREIALGRGPRKSFNHTEDTKLKMSLSNSKSQAVILTNIASGEFTSVSKAAKFIGASLAHVARCLIKDQIYKGKGYTIIKKS</sequence>
<protein>
    <recommendedName>
        <fullName evidence="1">Nuclease associated modular domain-containing protein</fullName>
    </recommendedName>
</protein>
<evidence type="ECO:0000259" key="1">
    <source>
        <dbReference type="SMART" id="SM00496"/>
    </source>
</evidence>
<dbReference type="EMBL" id="MW557546">
    <property type="protein sequence ID" value="QTT58113.1"/>
    <property type="molecule type" value="Genomic_DNA"/>
</dbReference>
<proteinExistence type="predicted"/>
<feature type="domain" description="Nuclease associated modular" evidence="1">
    <location>
        <begin position="34"/>
        <end position="50"/>
    </location>
</feature>
<dbReference type="AlphaFoldDB" id="A0A8A9WG10"/>